<name>A0AAD2LKZ8_CAMJU</name>
<comment type="caution">
    <text evidence="3">The sequence shown here is derived from an EMBL/GenBank/DDBJ whole genome shotgun (WGS) entry which is preliminary data.</text>
</comment>
<dbReference type="Pfam" id="PF13738">
    <property type="entry name" value="Pyr_redox_3"/>
    <property type="match status" value="1"/>
</dbReference>
<dbReference type="Proteomes" id="UP000343544">
    <property type="component" value="Unassembled WGS sequence"/>
</dbReference>
<dbReference type="AlphaFoldDB" id="A0AAD2LKZ8"/>
<dbReference type="InterPro" id="IPR050097">
    <property type="entry name" value="Ferredoxin-NADP_redctase_2"/>
</dbReference>
<dbReference type="InterPro" id="IPR036188">
    <property type="entry name" value="FAD/NAD-bd_sf"/>
</dbReference>
<dbReference type="PROSITE" id="PS51257">
    <property type="entry name" value="PROKAR_LIPOPROTEIN"/>
    <property type="match status" value="1"/>
</dbReference>
<dbReference type="PANTHER" id="PTHR48105">
    <property type="entry name" value="THIOREDOXIN REDUCTASE 1-RELATED-RELATED"/>
    <property type="match status" value="1"/>
</dbReference>
<dbReference type="PRINTS" id="PR00469">
    <property type="entry name" value="PNDRDTASEII"/>
</dbReference>
<dbReference type="GO" id="GO:0016491">
    <property type="term" value="F:oxidoreductase activity"/>
    <property type="evidence" value="ECO:0007669"/>
    <property type="project" value="UniProtKB-KW"/>
</dbReference>
<gene>
    <name evidence="3" type="ORF">DVI03_00730</name>
</gene>
<dbReference type="EMBL" id="AACQYW010000002">
    <property type="protein sequence ID" value="EAL7594258.1"/>
    <property type="molecule type" value="Genomic_DNA"/>
</dbReference>
<dbReference type="SUPFAM" id="SSF51905">
    <property type="entry name" value="FAD/NAD(P)-binding domain"/>
    <property type="match status" value="1"/>
</dbReference>
<evidence type="ECO:0000313" key="4">
    <source>
        <dbReference type="Proteomes" id="UP000343544"/>
    </source>
</evidence>
<dbReference type="PRINTS" id="PR00368">
    <property type="entry name" value="FADPNR"/>
</dbReference>
<dbReference type="Gene3D" id="3.50.50.60">
    <property type="entry name" value="FAD/NAD(P)-binding domain"/>
    <property type="match status" value="2"/>
</dbReference>
<sequence>MKKIDLIVVGAGPTGIGCTVEAKLKNKEVLILEKSNNICHTLMQFYKEGKRVDKAYKGCEGTNHGHVPFEDGTKESTIETFQNALKEHNIEVEFGSEVESVKNENGVFLVSTAKGVYECKNIIVAIGRMGKPNKPDYKLPMTLTKIINFNANSALGNEKILVVGGGNSAAEYAVDLAKSNRVSLCYRKKEFTRLNDINLKDIHEAGNSGKVELKLGIDITEVEDDNGKAKVNFTDGTSDIYDRIIYAIGGSTPLDFLQKCGINVDDKGVPLMDENKQSNVKGIFVAGDIATKNGASIVTGLNDAVKILSVL</sequence>
<keyword evidence="1" id="KW-0285">Flavoprotein</keyword>
<proteinExistence type="predicted"/>
<keyword evidence="2" id="KW-0560">Oxidoreductase</keyword>
<reference evidence="3 4" key="1">
    <citation type="submission" date="2018-07" db="EMBL/GenBank/DDBJ databases">
        <authorList>
            <consortium name="PulseNet: The National Subtyping Network for Foodborne Disease Surveillance"/>
            <person name="Tarr C.L."/>
            <person name="Trees E."/>
            <person name="Katz L.S."/>
            <person name="Carleton-Romer H.A."/>
            <person name="Stroika S."/>
            <person name="Kucerova Z."/>
            <person name="Roache K.F."/>
            <person name="Sabol A.L."/>
            <person name="Besser J."/>
            <person name="Gerner-Smidt P."/>
        </authorList>
    </citation>
    <scope>NUCLEOTIDE SEQUENCE [LARGE SCALE GENOMIC DNA]</scope>
    <source>
        <strain evidence="3 4">PNUSAC005307</strain>
    </source>
</reference>
<evidence type="ECO:0000313" key="3">
    <source>
        <dbReference type="EMBL" id="EAL7594258.1"/>
    </source>
</evidence>
<evidence type="ECO:0000256" key="2">
    <source>
        <dbReference type="ARBA" id="ARBA00023002"/>
    </source>
</evidence>
<accession>A0AAD2LKZ8</accession>
<protein>
    <submittedName>
        <fullName evidence="3">Cbb3-type cytochrome oxidase assembly protein CcoS</fullName>
    </submittedName>
</protein>
<organism evidence="3 4">
    <name type="scientific">Campylobacter jejuni</name>
    <dbReference type="NCBI Taxonomy" id="197"/>
    <lineage>
        <taxon>Bacteria</taxon>
        <taxon>Pseudomonadati</taxon>
        <taxon>Campylobacterota</taxon>
        <taxon>Epsilonproteobacteria</taxon>
        <taxon>Campylobacterales</taxon>
        <taxon>Campylobacteraceae</taxon>
        <taxon>Campylobacter</taxon>
    </lineage>
</organism>
<evidence type="ECO:0000256" key="1">
    <source>
        <dbReference type="ARBA" id="ARBA00022630"/>
    </source>
</evidence>